<dbReference type="Pfam" id="PF01850">
    <property type="entry name" value="PIN"/>
    <property type="match status" value="1"/>
</dbReference>
<dbReference type="AlphaFoldDB" id="A0A2R6AWQ0"/>
<evidence type="ECO:0000313" key="3">
    <source>
        <dbReference type="Proteomes" id="UP000240322"/>
    </source>
</evidence>
<reference evidence="2 3" key="1">
    <citation type="submission" date="2017-04" db="EMBL/GenBank/DDBJ databases">
        <title>Novel microbial lineages endemic to geothermal iron-oxide mats fill important gaps in the evolutionary history of Archaea.</title>
        <authorList>
            <person name="Jay Z.J."/>
            <person name="Beam J.P."/>
            <person name="Dlakic M."/>
            <person name="Rusch D.B."/>
            <person name="Kozubal M.A."/>
            <person name="Inskeep W.P."/>
        </authorList>
    </citation>
    <scope>NUCLEOTIDE SEQUENCE [LARGE SCALE GENOMIC DNA]</scope>
    <source>
        <strain evidence="2">OSP_D</strain>
    </source>
</reference>
<sequence length="132" mass="15002">MTEKLVLDAGVLFLHFADHDGVRSYFDRIISGRCQGLISVFNLAEFYYKACQKLGRQTADIWYFQLRNTELEVVNKEELIRAAALEKCRHPDTLSLADCFALALAKAERALLVTTDGELAKVRDVKTRHVKV</sequence>
<feature type="domain" description="PIN" evidence="1">
    <location>
        <begin position="3"/>
        <end position="121"/>
    </location>
</feature>
<accession>A0A2R6AWQ0</accession>
<comment type="caution">
    <text evidence="2">The sequence shown here is derived from an EMBL/GenBank/DDBJ whole genome shotgun (WGS) entry which is preliminary data.</text>
</comment>
<dbReference type="InterPro" id="IPR002716">
    <property type="entry name" value="PIN_dom"/>
</dbReference>
<organism evidence="2 3">
    <name type="scientific">Candidatus Marsarchaeota G2 archaeon OSP_D</name>
    <dbReference type="NCBI Taxonomy" id="1978157"/>
    <lineage>
        <taxon>Archaea</taxon>
        <taxon>Candidatus Marsarchaeota</taxon>
        <taxon>Candidatus Marsarchaeota group 2</taxon>
    </lineage>
</organism>
<proteinExistence type="predicted"/>
<dbReference type="InterPro" id="IPR029060">
    <property type="entry name" value="PIN-like_dom_sf"/>
</dbReference>
<dbReference type="EMBL" id="NEXE01000049">
    <property type="protein sequence ID" value="PSN90733.1"/>
    <property type="molecule type" value="Genomic_DNA"/>
</dbReference>
<dbReference type="Gene3D" id="3.40.50.1010">
    <property type="entry name" value="5'-nuclease"/>
    <property type="match status" value="1"/>
</dbReference>
<name>A0A2R6AWQ0_9ARCH</name>
<evidence type="ECO:0000259" key="1">
    <source>
        <dbReference type="SMART" id="SM00670"/>
    </source>
</evidence>
<dbReference type="SUPFAM" id="SSF88723">
    <property type="entry name" value="PIN domain-like"/>
    <property type="match status" value="1"/>
</dbReference>
<dbReference type="SMART" id="SM00670">
    <property type="entry name" value="PINc"/>
    <property type="match status" value="1"/>
</dbReference>
<gene>
    <name evidence="2" type="ORF">B9Q03_06110</name>
</gene>
<dbReference type="Proteomes" id="UP000240322">
    <property type="component" value="Unassembled WGS sequence"/>
</dbReference>
<dbReference type="CDD" id="cd18689">
    <property type="entry name" value="PIN_VapC-like"/>
    <property type="match status" value="1"/>
</dbReference>
<protein>
    <recommendedName>
        <fullName evidence="1">PIN domain-containing protein</fullName>
    </recommendedName>
</protein>
<evidence type="ECO:0000313" key="2">
    <source>
        <dbReference type="EMBL" id="PSN90733.1"/>
    </source>
</evidence>